<name>A0A2T6ZVF2_TUBBO</name>
<accession>A0A2T6ZVF2</accession>
<keyword evidence="2" id="KW-0106">Calcium</keyword>
<gene>
    <name evidence="6" type="ORF">B9Z19DRAFT_1192625</name>
</gene>
<evidence type="ECO:0000256" key="2">
    <source>
        <dbReference type="ARBA" id="ARBA00022837"/>
    </source>
</evidence>
<dbReference type="Gene3D" id="1.10.238.10">
    <property type="entry name" value="EF-hand"/>
    <property type="match status" value="1"/>
</dbReference>
<dbReference type="PROSITE" id="PS50222">
    <property type="entry name" value="EF_HAND_2"/>
    <property type="match status" value="1"/>
</dbReference>
<evidence type="ECO:0000313" key="6">
    <source>
        <dbReference type="EMBL" id="PUU79456.1"/>
    </source>
</evidence>
<evidence type="ECO:0000256" key="3">
    <source>
        <dbReference type="SAM" id="MobiDB-lite"/>
    </source>
</evidence>
<dbReference type="EMBL" id="NESQ01000092">
    <property type="protein sequence ID" value="PUU79456.1"/>
    <property type="molecule type" value="Genomic_DNA"/>
</dbReference>
<feature type="domain" description="EF-hand" evidence="5">
    <location>
        <begin position="94"/>
        <end position="129"/>
    </location>
</feature>
<keyword evidence="1 4" id="KW-0732">Signal</keyword>
<comment type="caution">
    <text evidence="6">The sequence shown here is derived from an EMBL/GenBank/DDBJ whole genome shotgun (WGS) entry which is preliminary data.</text>
</comment>
<dbReference type="PANTHER" id="PTHR19237">
    <property type="entry name" value="NUCLEOBINDIN"/>
    <property type="match status" value="1"/>
</dbReference>
<reference evidence="6 7" key="1">
    <citation type="submission" date="2017-04" db="EMBL/GenBank/DDBJ databases">
        <title>Draft genome sequence of Tuber borchii Vittad., a whitish edible truffle.</title>
        <authorList>
            <consortium name="DOE Joint Genome Institute"/>
            <person name="Murat C."/>
            <person name="Kuo A."/>
            <person name="Barry K.W."/>
            <person name="Clum A."/>
            <person name="Dockter R.B."/>
            <person name="Fauchery L."/>
            <person name="Iotti M."/>
            <person name="Kohler A."/>
            <person name="Labutti K."/>
            <person name="Lindquist E.A."/>
            <person name="Lipzen A."/>
            <person name="Ohm R.A."/>
            <person name="Wang M."/>
            <person name="Grigoriev I.V."/>
            <person name="Zambonelli A."/>
            <person name="Martin F.M."/>
        </authorList>
    </citation>
    <scope>NUCLEOTIDE SEQUENCE [LARGE SCALE GENOMIC DNA]</scope>
    <source>
        <strain evidence="6 7">Tbo3840</strain>
    </source>
</reference>
<proteinExistence type="predicted"/>
<evidence type="ECO:0000259" key="5">
    <source>
        <dbReference type="PROSITE" id="PS50222"/>
    </source>
</evidence>
<dbReference type="InterPro" id="IPR002048">
    <property type="entry name" value="EF_hand_dom"/>
</dbReference>
<evidence type="ECO:0000313" key="7">
    <source>
        <dbReference type="Proteomes" id="UP000244722"/>
    </source>
</evidence>
<evidence type="ECO:0000256" key="4">
    <source>
        <dbReference type="SAM" id="SignalP"/>
    </source>
</evidence>
<keyword evidence="7" id="KW-1185">Reference proteome</keyword>
<dbReference type="Proteomes" id="UP000244722">
    <property type="component" value="Unassembled WGS sequence"/>
</dbReference>
<feature type="chain" id="PRO_5015730145" description="EF-hand domain-containing protein" evidence="4">
    <location>
        <begin position="21"/>
        <end position="208"/>
    </location>
</feature>
<dbReference type="PROSITE" id="PS00018">
    <property type="entry name" value="EF_HAND_1"/>
    <property type="match status" value="1"/>
</dbReference>
<dbReference type="STRING" id="42251.A0A2T6ZVF2"/>
<dbReference type="InterPro" id="IPR040250">
    <property type="entry name" value="Nucleobindin"/>
</dbReference>
<dbReference type="OrthoDB" id="289247at2759"/>
<dbReference type="PANTHER" id="PTHR19237:SF20">
    <property type="entry name" value="NUCLEOBINDIN 1"/>
    <property type="match status" value="1"/>
</dbReference>
<feature type="compositionally biased region" description="Pro residues" evidence="3">
    <location>
        <begin position="22"/>
        <end position="34"/>
    </location>
</feature>
<dbReference type="SUPFAM" id="SSF47473">
    <property type="entry name" value="EF-hand"/>
    <property type="match status" value="1"/>
</dbReference>
<dbReference type="InterPro" id="IPR018247">
    <property type="entry name" value="EF_Hand_1_Ca_BS"/>
</dbReference>
<feature type="signal peptide" evidence="4">
    <location>
        <begin position="1"/>
        <end position="20"/>
    </location>
</feature>
<dbReference type="AlphaFoldDB" id="A0A2T6ZVF2"/>
<dbReference type="GO" id="GO:0005793">
    <property type="term" value="C:endoplasmic reticulum-Golgi intermediate compartment"/>
    <property type="evidence" value="ECO:0007669"/>
    <property type="project" value="TreeGrafter"/>
</dbReference>
<protein>
    <recommendedName>
        <fullName evidence="5">EF-hand domain-containing protein</fullName>
    </recommendedName>
</protein>
<organism evidence="6 7">
    <name type="scientific">Tuber borchii</name>
    <name type="common">White truffle</name>
    <dbReference type="NCBI Taxonomy" id="42251"/>
    <lineage>
        <taxon>Eukaryota</taxon>
        <taxon>Fungi</taxon>
        <taxon>Dikarya</taxon>
        <taxon>Ascomycota</taxon>
        <taxon>Pezizomycotina</taxon>
        <taxon>Pezizomycetes</taxon>
        <taxon>Pezizales</taxon>
        <taxon>Tuberaceae</taxon>
        <taxon>Tuber</taxon>
    </lineage>
</organism>
<dbReference type="GO" id="GO:0005509">
    <property type="term" value="F:calcium ion binding"/>
    <property type="evidence" value="ECO:0007669"/>
    <property type="project" value="InterPro"/>
</dbReference>
<evidence type="ECO:0000256" key="1">
    <source>
        <dbReference type="ARBA" id="ARBA00022729"/>
    </source>
</evidence>
<feature type="region of interest" description="Disordered" evidence="3">
    <location>
        <begin position="19"/>
        <end position="38"/>
    </location>
</feature>
<sequence length="208" mass="24219">MLNPTPLLLLLLPLLTLTTAQPPNPNTSDPPPPETSKTWAEQHLEQEHHINNFDPGAFFTLHDFDSSNTWTRDEVLRFYGLSQPDTINTISEETKSHVWRTILDSMDEDRNGEISMEEFLKFCRGGNTLPDFGLGPGHHGDDEYEYEIHHFEKFHNEDTTEEELTHPEDIEHFRKHDQEHEAEERQIVLDMKPIIEQNIPRKFLVDGV</sequence>
<dbReference type="InterPro" id="IPR011992">
    <property type="entry name" value="EF-hand-dom_pair"/>
</dbReference>